<dbReference type="PANTHER" id="PTHR37423">
    <property type="entry name" value="SOLUBLE LYTIC MUREIN TRANSGLYCOSYLASE-RELATED"/>
    <property type="match status" value="1"/>
</dbReference>
<gene>
    <name evidence="4" type="ORF">SAMN06269117_12714</name>
</gene>
<reference evidence="4 5" key="1">
    <citation type="submission" date="2017-05" db="EMBL/GenBank/DDBJ databases">
        <authorList>
            <person name="Varghese N."/>
            <person name="Submissions S."/>
        </authorList>
    </citation>
    <scope>NUCLEOTIDE SEQUENCE [LARGE SCALE GENOMIC DNA]</scope>
    <source>
        <strain evidence="4 5">DSM 16304</strain>
    </source>
</reference>
<evidence type="ECO:0000313" key="5">
    <source>
        <dbReference type="Proteomes" id="UP000317315"/>
    </source>
</evidence>
<dbReference type="Pfam" id="PF01464">
    <property type="entry name" value="SLT"/>
    <property type="match status" value="1"/>
</dbReference>
<name>A0A521DYC9_9BACT</name>
<accession>A0A521DYC9</accession>
<feature type="compositionally biased region" description="Basic and acidic residues" evidence="2">
    <location>
        <begin position="853"/>
        <end position="862"/>
    </location>
</feature>
<feature type="compositionally biased region" description="Polar residues" evidence="2">
    <location>
        <begin position="834"/>
        <end position="852"/>
    </location>
</feature>
<feature type="region of interest" description="Disordered" evidence="2">
    <location>
        <begin position="825"/>
        <end position="862"/>
    </location>
</feature>
<comment type="similarity">
    <text evidence="1">Belongs to the transglycosylase Slt family.</text>
</comment>
<evidence type="ECO:0000259" key="3">
    <source>
        <dbReference type="Pfam" id="PF01464"/>
    </source>
</evidence>
<dbReference type="CDD" id="cd00254">
    <property type="entry name" value="LT-like"/>
    <property type="match status" value="1"/>
</dbReference>
<keyword evidence="5" id="KW-1185">Reference proteome</keyword>
<dbReference type="SUPFAM" id="SSF53955">
    <property type="entry name" value="Lysozyme-like"/>
    <property type="match status" value="1"/>
</dbReference>
<evidence type="ECO:0000256" key="1">
    <source>
        <dbReference type="ARBA" id="ARBA00007734"/>
    </source>
</evidence>
<dbReference type="OrthoDB" id="9815002at2"/>
<dbReference type="RefSeq" id="WP_142936150.1">
    <property type="nucleotide sequence ID" value="NZ_FXTM01000027.1"/>
</dbReference>
<evidence type="ECO:0000313" key="4">
    <source>
        <dbReference type="EMBL" id="SMO76081.1"/>
    </source>
</evidence>
<dbReference type="InterPro" id="IPR023346">
    <property type="entry name" value="Lysozyme-like_dom_sf"/>
</dbReference>
<dbReference type="PANTHER" id="PTHR37423:SF2">
    <property type="entry name" value="MEMBRANE-BOUND LYTIC MUREIN TRANSGLYCOSYLASE C"/>
    <property type="match status" value="1"/>
</dbReference>
<dbReference type="Proteomes" id="UP000317315">
    <property type="component" value="Unassembled WGS sequence"/>
</dbReference>
<protein>
    <submittedName>
        <fullName evidence="4">Transglycosylase SLT domain-containing protein</fullName>
    </submittedName>
</protein>
<feature type="domain" description="Transglycosylase SLT" evidence="3">
    <location>
        <begin position="686"/>
        <end position="791"/>
    </location>
</feature>
<organism evidence="4 5">
    <name type="scientific">Balnearium lithotrophicum</name>
    <dbReference type="NCBI Taxonomy" id="223788"/>
    <lineage>
        <taxon>Bacteria</taxon>
        <taxon>Pseudomonadati</taxon>
        <taxon>Aquificota</taxon>
        <taxon>Aquificia</taxon>
        <taxon>Desulfurobacteriales</taxon>
        <taxon>Desulfurobacteriaceae</taxon>
        <taxon>Balnearium</taxon>
    </lineage>
</organism>
<dbReference type="InterPro" id="IPR008258">
    <property type="entry name" value="Transglycosylase_SLT_dom_1"/>
</dbReference>
<evidence type="ECO:0000256" key="2">
    <source>
        <dbReference type="SAM" id="MobiDB-lite"/>
    </source>
</evidence>
<sequence>MELEYRITHSYIDKFSRPFERNQLRLERFNKQVEKSISLFDSLKFDKRFKFSLDSRSFFQEIEAVKRELKKIGTFKIEGGQKLSIPTPNELKSLIIWENKFSLPEISELTGSIKWQNNFNHSVLKTLKAEIEYEEAFRTSKKFSTKLDKLLKTALHVEPDLKTKKLFKNTKLTFYRLNREFKKYEPTITPKMDDSAIRKELENIRKEISSQNFASSISVGFGLNQLKDQLKEEGLNLSESLFEGTKYGLSKSKLAYEIAQEVKKTGGYVDAIDIANNIVSALRLGVRGSEKELANFGTEMAKYQKAFDVPAEEIGKIIYNLQRFHIPTEEFDRVLGKAVALRKEFNITSDTMKEIMQDIDQNFGFVMNRLNRATRSKFIVGMEELASSLENSYVDSTKFMQMLSGALSGNIEDLQRTYFLTGLNLEQLKKLMESGNIQEIGKSFLKQAQNLYKQYGNLAPTQQAIVAESLGIDPKDFQQILEIGKNAETFRKTLQRAFSIKPENPDRVIQKSTNSLTRYMNIIKNKVIGFSGNLGEEAVNTVSSIFDLVNSPLGAIATAWFGQKFGSKALRWIGERIFTSFSKKVSAKLIGEGLKDIAKSSLADIGSQSGKSFLLGLWESIESGGLSSISKFSNLLSKASVPLTVASIVLDPDEVNVDEDELLAEWRKNHQNLSPELKVQPKYSLNEVLKKQIQIESSGNQFAVSRAGAAGLAQFMPKTWEDLWNKRRSLFEKYNPELTQFKGIPDIYNPKAQLAAQKAYMSYLLDRFKDIRWALAAYNAGEGKIQKLYSQSEGDFALAFPLLPQETQNYVKRILSTPNVRTIPKIPETRSVEPDNSQNTLNSQVSQISPNRPQKDRTDKSPEVAILKEISDRLLSIQKLIAQAYQQKLLMPEGVNLPQVDPFELWRKN</sequence>
<proteinExistence type="inferred from homology"/>
<dbReference type="AlphaFoldDB" id="A0A521DYC9"/>
<dbReference type="Gene3D" id="1.10.530.10">
    <property type="match status" value="1"/>
</dbReference>
<dbReference type="EMBL" id="FXTM01000027">
    <property type="protein sequence ID" value="SMO76081.1"/>
    <property type="molecule type" value="Genomic_DNA"/>
</dbReference>